<reference evidence="2" key="1">
    <citation type="submission" date="2014-11" db="EMBL/GenBank/DDBJ databases">
        <authorList>
            <person name="Amaro Gonzalez C."/>
        </authorList>
    </citation>
    <scope>NUCLEOTIDE SEQUENCE</scope>
</reference>
<proteinExistence type="predicted"/>
<feature type="signal peptide" evidence="1">
    <location>
        <begin position="1"/>
        <end position="21"/>
    </location>
</feature>
<sequence>MTDLLWWFLHCIEILLSVWHADNISKIPADYFYFSCLIYNLEQGETA</sequence>
<evidence type="ECO:0000256" key="1">
    <source>
        <dbReference type="SAM" id="SignalP"/>
    </source>
</evidence>
<dbReference type="AlphaFoldDB" id="A0A0E9UF39"/>
<keyword evidence="1" id="KW-0732">Signal</keyword>
<organism evidence="2">
    <name type="scientific">Anguilla anguilla</name>
    <name type="common">European freshwater eel</name>
    <name type="synonym">Muraena anguilla</name>
    <dbReference type="NCBI Taxonomy" id="7936"/>
    <lineage>
        <taxon>Eukaryota</taxon>
        <taxon>Metazoa</taxon>
        <taxon>Chordata</taxon>
        <taxon>Craniata</taxon>
        <taxon>Vertebrata</taxon>
        <taxon>Euteleostomi</taxon>
        <taxon>Actinopterygii</taxon>
        <taxon>Neopterygii</taxon>
        <taxon>Teleostei</taxon>
        <taxon>Anguilliformes</taxon>
        <taxon>Anguillidae</taxon>
        <taxon>Anguilla</taxon>
    </lineage>
</organism>
<reference evidence="2" key="2">
    <citation type="journal article" date="2015" name="Fish Shellfish Immunol.">
        <title>Early steps in the European eel (Anguilla anguilla)-Vibrio vulnificus interaction in the gills: Role of the RtxA13 toxin.</title>
        <authorList>
            <person name="Callol A."/>
            <person name="Pajuelo D."/>
            <person name="Ebbesson L."/>
            <person name="Teles M."/>
            <person name="MacKenzie S."/>
            <person name="Amaro C."/>
        </authorList>
    </citation>
    <scope>NUCLEOTIDE SEQUENCE</scope>
</reference>
<evidence type="ECO:0000313" key="2">
    <source>
        <dbReference type="EMBL" id="JAH64426.1"/>
    </source>
</evidence>
<name>A0A0E9UF39_ANGAN</name>
<feature type="chain" id="PRO_5002433165" evidence="1">
    <location>
        <begin position="22"/>
        <end position="47"/>
    </location>
</feature>
<accession>A0A0E9UF39</accession>
<protein>
    <submittedName>
        <fullName evidence="2">Uncharacterized protein</fullName>
    </submittedName>
</protein>
<dbReference type="EMBL" id="GBXM01044151">
    <property type="protein sequence ID" value="JAH64426.1"/>
    <property type="molecule type" value="Transcribed_RNA"/>
</dbReference>